<keyword evidence="3 5" id="KW-0697">Rotamase</keyword>
<name>A0A7W7ETW3_9SPHN</name>
<dbReference type="GO" id="GO:0003755">
    <property type="term" value="F:peptidyl-prolyl cis-trans isomerase activity"/>
    <property type="evidence" value="ECO:0007669"/>
    <property type="project" value="UniProtKB-UniRule"/>
</dbReference>
<dbReference type="AlphaFoldDB" id="A0A7W7ETW3"/>
<dbReference type="Proteomes" id="UP000538566">
    <property type="component" value="Unassembled WGS sequence"/>
</dbReference>
<evidence type="ECO:0000259" key="8">
    <source>
        <dbReference type="PROSITE" id="PS50059"/>
    </source>
</evidence>
<sequence length="193" mass="19408">MITTARALSRFASALFLCAASAPLALAATPPKPTPKPVAPSAVAIPMPLNPVVAPAQRLCTAKTASGLGTMVLKAADGAKPAKGDFALVNYVGYLSANGEVFDQGMQAAFPVDGVIPGFSEGLQLTAKGSTMRLCVPAALGYGAEGSGPIGANADLVFQVELVDFKTAAEVEAMRAAQAAAQATPPVQSAPQQ</sequence>
<comment type="similarity">
    <text evidence="2 6">Belongs to the FKBP-type PPIase family.</text>
</comment>
<keyword evidence="10" id="KW-1185">Reference proteome</keyword>
<evidence type="ECO:0000256" key="4">
    <source>
        <dbReference type="ARBA" id="ARBA00023235"/>
    </source>
</evidence>
<dbReference type="EC" id="5.2.1.8" evidence="6"/>
<evidence type="ECO:0000256" key="6">
    <source>
        <dbReference type="RuleBase" id="RU003915"/>
    </source>
</evidence>
<dbReference type="InterPro" id="IPR046357">
    <property type="entry name" value="PPIase_dom_sf"/>
</dbReference>
<evidence type="ECO:0000313" key="9">
    <source>
        <dbReference type="EMBL" id="MBB4613291.1"/>
    </source>
</evidence>
<keyword evidence="7" id="KW-0732">Signal</keyword>
<gene>
    <name evidence="9" type="ORF">GGR37_001550</name>
</gene>
<accession>A0A7W7ETW3</accession>
<reference evidence="9 10" key="1">
    <citation type="submission" date="2020-08" db="EMBL/GenBank/DDBJ databases">
        <title>Genomic Encyclopedia of Type Strains, Phase IV (KMG-IV): sequencing the most valuable type-strain genomes for metagenomic binning, comparative biology and taxonomic classification.</title>
        <authorList>
            <person name="Goeker M."/>
        </authorList>
    </citation>
    <scope>NUCLEOTIDE SEQUENCE [LARGE SCALE GENOMIC DNA]</scope>
    <source>
        <strain evidence="9 10">DSM 17507</strain>
    </source>
</reference>
<dbReference type="Gene3D" id="3.10.50.40">
    <property type="match status" value="1"/>
</dbReference>
<evidence type="ECO:0000256" key="5">
    <source>
        <dbReference type="PROSITE-ProRule" id="PRU00277"/>
    </source>
</evidence>
<evidence type="ECO:0000256" key="2">
    <source>
        <dbReference type="ARBA" id="ARBA00006577"/>
    </source>
</evidence>
<keyword evidence="4 5" id="KW-0413">Isomerase</keyword>
<dbReference type="PANTHER" id="PTHR43811:SF19">
    <property type="entry name" value="39 KDA FK506-BINDING NUCLEAR PROTEIN"/>
    <property type="match status" value="1"/>
</dbReference>
<evidence type="ECO:0000256" key="1">
    <source>
        <dbReference type="ARBA" id="ARBA00000971"/>
    </source>
</evidence>
<dbReference type="RefSeq" id="WP_144905638.1">
    <property type="nucleotide sequence ID" value="NZ_JACHOA010000002.1"/>
</dbReference>
<proteinExistence type="inferred from homology"/>
<dbReference type="InterPro" id="IPR001179">
    <property type="entry name" value="PPIase_FKBP_dom"/>
</dbReference>
<feature type="domain" description="PPIase FKBP-type" evidence="8">
    <location>
        <begin position="84"/>
        <end position="166"/>
    </location>
</feature>
<dbReference type="OrthoDB" id="9812109at2"/>
<comment type="caution">
    <text evidence="9">The sequence shown here is derived from an EMBL/GenBank/DDBJ whole genome shotgun (WGS) entry which is preliminary data.</text>
</comment>
<dbReference type="PROSITE" id="PS50059">
    <property type="entry name" value="FKBP_PPIASE"/>
    <property type="match status" value="1"/>
</dbReference>
<dbReference type="SUPFAM" id="SSF54534">
    <property type="entry name" value="FKBP-like"/>
    <property type="match status" value="1"/>
</dbReference>
<dbReference type="EMBL" id="JACHOA010000002">
    <property type="protein sequence ID" value="MBB4613291.1"/>
    <property type="molecule type" value="Genomic_DNA"/>
</dbReference>
<feature type="signal peptide" evidence="7">
    <location>
        <begin position="1"/>
        <end position="27"/>
    </location>
</feature>
<evidence type="ECO:0000256" key="7">
    <source>
        <dbReference type="SAM" id="SignalP"/>
    </source>
</evidence>
<dbReference type="PANTHER" id="PTHR43811">
    <property type="entry name" value="FKBP-TYPE PEPTIDYL-PROLYL CIS-TRANS ISOMERASE FKPA"/>
    <property type="match status" value="1"/>
</dbReference>
<comment type="catalytic activity">
    <reaction evidence="1 5 6">
        <text>[protein]-peptidylproline (omega=180) = [protein]-peptidylproline (omega=0)</text>
        <dbReference type="Rhea" id="RHEA:16237"/>
        <dbReference type="Rhea" id="RHEA-COMP:10747"/>
        <dbReference type="Rhea" id="RHEA-COMP:10748"/>
        <dbReference type="ChEBI" id="CHEBI:83833"/>
        <dbReference type="ChEBI" id="CHEBI:83834"/>
        <dbReference type="EC" id="5.2.1.8"/>
    </reaction>
</comment>
<protein>
    <recommendedName>
        <fullName evidence="6">Peptidyl-prolyl cis-trans isomerase</fullName>
        <ecNumber evidence="6">5.2.1.8</ecNumber>
    </recommendedName>
</protein>
<evidence type="ECO:0000256" key="3">
    <source>
        <dbReference type="ARBA" id="ARBA00023110"/>
    </source>
</evidence>
<feature type="chain" id="PRO_5031231055" description="Peptidyl-prolyl cis-trans isomerase" evidence="7">
    <location>
        <begin position="28"/>
        <end position="193"/>
    </location>
</feature>
<evidence type="ECO:0000313" key="10">
    <source>
        <dbReference type="Proteomes" id="UP000538566"/>
    </source>
</evidence>
<dbReference type="Pfam" id="PF00254">
    <property type="entry name" value="FKBP_C"/>
    <property type="match status" value="1"/>
</dbReference>
<organism evidence="9 10">
    <name type="scientific">Novosphingobium taihuense</name>
    <dbReference type="NCBI Taxonomy" id="260085"/>
    <lineage>
        <taxon>Bacteria</taxon>
        <taxon>Pseudomonadati</taxon>
        <taxon>Pseudomonadota</taxon>
        <taxon>Alphaproteobacteria</taxon>
        <taxon>Sphingomonadales</taxon>
        <taxon>Sphingomonadaceae</taxon>
        <taxon>Novosphingobium</taxon>
    </lineage>
</organism>